<accession>A0A833YW87</accession>
<feature type="chain" id="PRO_5032301881" evidence="1">
    <location>
        <begin position="18"/>
        <end position="149"/>
    </location>
</feature>
<dbReference type="AlphaFoldDB" id="A0A833YW87"/>
<evidence type="ECO:0000313" key="3">
    <source>
        <dbReference type="Proteomes" id="UP000664940"/>
    </source>
</evidence>
<sequence>MPVLWLFLDKVFNFILCWRQLGKSVGAEVGGNCPCLCGDPWGPRGGLGRPLLTMWPPHLSVPQPLPGPASSWCPETPTCRLKVHTFLLLHIAPTCPRPTLLLPSRTNQKLSGCRASRAGAPQDLHRAASWCYPASTLRARGRGWPVGRD</sequence>
<reference evidence="2 3" key="1">
    <citation type="journal article" date="2020" name="Nature">
        <title>Six reference-quality genomes reveal evolution of bat adaptations.</title>
        <authorList>
            <person name="Jebb D."/>
            <person name="Huang Z."/>
            <person name="Pippel M."/>
            <person name="Hughes G.M."/>
            <person name="Lavrichenko K."/>
            <person name="Devanna P."/>
            <person name="Winkler S."/>
            <person name="Jermiin L.S."/>
            <person name="Skirmuntt E.C."/>
            <person name="Katzourakis A."/>
            <person name="Burkitt-Gray L."/>
            <person name="Ray D.A."/>
            <person name="Sullivan K.A.M."/>
            <person name="Roscito J.G."/>
            <person name="Kirilenko B.M."/>
            <person name="Davalos L.M."/>
            <person name="Corthals A.P."/>
            <person name="Power M.L."/>
            <person name="Jones G."/>
            <person name="Ransome R.D."/>
            <person name="Dechmann D.K.N."/>
            <person name="Locatelli A.G."/>
            <person name="Puechmaille S.J."/>
            <person name="Fedrigo O."/>
            <person name="Jarvis E.D."/>
            <person name="Hiller M."/>
            <person name="Vernes S.C."/>
            <person name="Myers E.W."/>
            <person name="Teeling E.C."/>
        </authorList>
    </citation>
    <scope>NUCLEOTIDE SEQUENCE [LARGE SCALE GENOMIC DNA]</scope>
    <source>
        <strain evidence="2">Bat1K_MPI-CBG_1</strain>
    </source>
</reference>
<gene>
    <name evidence="2" type="ORF">HJG60_008710</name>
</gene>
<evidence type="ECO:0000313" key="2">
    <source>
        <dbReference type="EMBL" id="KAF6081662.1"/>
    </source>
</evidence>
<protein>
    <submittedName>
        <fullName evidence="2">Uncharacterized protein</fullName>
    </submittedName>
</protein>
<comment type="caution">
    <text evidence="2">The sequence shown here is derived from an EMBL/GenBank/DDBJ whole genome shotgun (WGS) entry which is preliminary data.</text>
</comment>
<evidence type="ECO:0000256" key="1">
    <source>
        <dbReference type="SAM" id="SignalP"/>
    </source>
</evidence>
<proteinExistence type="predicted"/>
<dbReference type="EMBL" id="JABVXQ010000013">
    <property type="protein sequence ID" value="KAF6081662.1"/>
    <property type="molecule type" value="Genomic_DNA"/>
</dbReference>
<feature type="signal peptide" evidence="1">
    <location>
        <begin position="1"/>
        <end position="17"/>
    </location>
</feature>
<dbReference type="Proteomes" id="UP000664940">
    <property type="component" value="Unassembled WGS sequence"/>
</dbReference>
<organism evidence="2 3">
    <name type="scientific">Phyllostomus discolor</name>
    <name type="common">pale spear-nosed bat</name>
    <dbReference type="NCBI Taxonomy" id="89673"/>
    <lineage>
        <taxon>Eukaryota</taxon>
        <taxon>Metazoa</taxon>
        <taxon>Chordata</taxon>
        <taxon>Craniata</taxon>
        <taxon>Vertebrata</taxon>
        <taxon>Euteleostomi</taxon>
        <taxon>Mammalia</taxon>
        <taxon>Eutheria</taxon>
        <taxon>Laurasiatheria</taxon>
        <taxon>Chiroptera</taxon>
        <taxon>Yangochiroptera</taxon>
        <taxon>Phyllostomidae</taxon>
        <taxon>Phyllostominae</taxon>
        <taxon>Phyllostomus</taxon>
    </lineage>
</organism>
<name>A0A833YW87_9CHIR</name>
<keyword evidence="1" id="KW-0732">Signal</keyword>